<dbReference type="AlphaFoldDB" id="A0A8J6K8U5"/>
<comment type="caution">
    <text evidence="1">The sequence shown here is derived from an EMBL/GenBank/DDBJ whole genome shotgun (WGS) entry which is preliminary data.</text>
</comment>
<keyword evidence="2" id="KW-1185">Reference proteome</keyword>
<dbReference type="EMBL" id="WNTK01000005">
    <property type="protein sequence ID" value="KAG9483381.1"/>
    <property type="molecule type" value="Genomic_DNA"/>
</dbReference>
<reference evidence="1" key="1">
    <citation type="thesis" date="2020" institute="ProQuest LLC" country="789 East Eisenhower Parkway, Ann Arbor, MI, USA">
        <title>Comparative Genomics and Chromosome Evolution.</title>
        <authorList>
            <person name="Mudd A.B."/>
        </authorList>
    </citation>
    <scope>NUCLEOTIDE SEQUENCE</scope>
    <source>
        <strain evidence="1">HN-11 Male</strain>
        <tissue evidence="1">Kidney and liver</tissue>
    </source>
</reference>
<organism evidence="1 2">
    <name type="scientific">Eleutherodactylus coqui</name>
    <name type="common">Puerto Rican coqui</name>
    <dbReference type="NCBI Taxonomy" id="57060"/>
    <lineage>
        <taxon>Eukaryota</taxon>
        <taxon>Metazoa</taxon>
        <taxon>Chordata</taxon>
        <taxon>Craniata</taxon>
        <taxon>Vertebrata</taxon>
        <taxon>Euteleostomi</taxon>
        <taxon>Amphibia</taxon>
        <taxon>Batrachia</taxon>
        <taxon>Anura</taxon>
        <taxon>Neobatrachia</taxon>
        <taxon>Hyloidea</taxon>
        <taxon>Eleutherodactylidae</taxon>
        <taxon>Eleutherodactylinae</taxon>
        <taxon>Eleutherodactylus</taxon>
        <taxon>Eleutherodactylus</taxon>
    </lineage>
</organism>
<evidence type="ECO:0000313" key="2">
    <source>
        <dbReference type="Proteomes" id="UP000770717"/>
    </source>
</evidence>
<gene>
    <name evidence="1" type="ORF">GDO78_009348</name>
</gene>
<evidence type="ECO:0000313" key="1">
    <source>
        <dbReference type="EMBL" id="KAG9483381.1"/>
    </source>
</evidence>
<accession>A0A8J6K8U5</accession>
<sequence length="76" mass="8621">MLYGGGFTCPCTFVSARRVFCDFQIDMIPSSVRVSNTLTIIYNVQLNVLKCLLQDKSIGYCICVYANDSHNYRKIV</sequence>
<dbReference type="Proteomes" id="UP000770717">
    <property type="component" value="Unassembled WGS sequence"/>
</dbReference>
<protein>
    <submittedName>
        <fullName evidence="1">Uncharacterized protein</fullName>
    </submittedName>
</protein>
<proteinExistence type="predicted"/>
<name>A0A8J6K8U5_ELECQ</name>